<dbReference type="PANTHER" id="PTHR15239">
    <property type="entry name" value="NUCLEAR EXPORT MEDIATOR FACTOR NEMF"/>
    <property type="match status" value="1"/>
</dbReference>
<keyword evidence="2" id="KW-0694">RNA-binding</keyword>
<dbReference type="GO" id="GO:0019843">
    <property type="term" value="F:rRNA binding"/>
    <property type="evidence" value="ECO:0007669"/>
    <property type="project" value="UniProtKB-UniRule"/>
</dbReference>
<feature type="coiled-coil region" evidence="2">
    <location>
        <begin position="387"/>
        <end position="442"/>
    </location>
</feature>
<protein>
    <recommendedName>
        <fullName evidence="2">Archaeal Rqc2 homolog aRqcH</fullName>
        <shortName evidence="2">aRqcH</shortName>
    </recommendedName>
</protein>
<keyword evidence="2" id="KW-0699">rRNA-binding</keyword>
<dbReference type="Gene3D" id="2.30.310.10">
    <property type="entry name" value="ibrinogen binding protein from staphylococcus aureus domain"/>
    <property type="match status" value="1"/>
</dbReference>
<dbReference type="Pfam" id="PF05670">
    <property type="entry name" value="NFACT-R_1"/>
    <property type="match status" value="1"/>
</dbReference>
<evidence type="ECO:0000256" key="2">
    <source>
        <dbReference type="HAMAP-Rule" id="MF_00844"/>
    </source>
</evidence>
<reference evidence="4 5" key="1">
    <citation type="submission" date="2017-08" db="EMBL/GenBank/DDBJ databases">
        <title>Resequencing and Reannotation of the genome of Pyrococcus furiosus type strain DSM3638.</title>
        <authorList>
            <person name="Reichelt R.M."/>
            <person name="Bunk B."/>
        </authorList>
    </citation>
    <scope>NUCLEOTIDE SEQUENCE [LARGE SCALE GENOMIC DNA]</scope>
    <source>
        <strain evidence="4 5">DSM 3638</strain>
    </source>
</reference>
<keyword evidence="1 2" id="KW-0175">Coiled coil</keyword>
<dbReference type="GeneID" id="41713201"/>
<dbReference type="RefSeq" id="WP_011012539.1">
    <property type="nucleotide sequence ID" value="NC_003413.1"/>
</dbReference>
<dbReference type="GO" id="GO:0000049">
    <property type="term" value="F:tRNA binding"/>
    <property type="evidence" value="ECO:0007669"/>
    <property type="project" value="UniProtKB-UniRule"/>
</dbReference>
<dbReference type="FunFam" id="2.30.310.10:FF:000003">
    <property type="entry name" value="Zinc knuckle domain containing protein"/>
    <property type="match status" value="1"/>
</dbReference>
<proteinExistence type="inferred from homology"/>
<dbReference type="OrthoDB" id="10943at2157"/>
<feature type="coiled-coil region" evidence="2">
    <location>
        <begin position="283"/>
        <end position="317"/>
    </location>
</feature>
<keyword evidence="2" id="KW-0648">Protein biosynthesis</keyword>
<feature type="domain" description="NFACT RNA-binding" evidence="3">
    <location>
        <begin position="451"/>
        <end position="560"/>
    </location>
</feature>
<dbReference type="InterPro" id="IPR051608">
    <property type="entry name" value="RQC_Subunit_NEMF"/>
</dbReference>
<gene>
    <name evidence="2" type="primary">rqcH</name>
    <name evidence="4" type="ORF">PFDSM3638_06970</name>
</gene>
<keyword evidence="2" id="KW-0820">tRNA-binding</keyword>
<dbReference type="Pfam" id="PF05833">
    <property type="entry name" value="NFACT_N"/>
    <property type="match status" value="1"/>
</dbReference>
<dbReference type="EMBL" id="CP023154">
    <property type="protein sequence ID" value="QEK79026.1"/>
    <property type="molecule type" value="Genomic_DNA"/>
</dbReference>
<dbReference type="GO" id="GO:0043023">
    <property type="term" value="F:ribosomal large subunit binding"/>
    <property type="evidence" value="ECO:0007669"/>
    <property type="project" value="UniProtKB-UniRule"/>
</dbReference>
<dbReference type="GO" id="GO:0005737">
    <property type="term" value="C:cytoplasm"/>
    <property type="evidence" value="ECO:0007669"/>
    <property type="project" value="UniProtKB-ARBA"/>
</dbReference>
<name>A0A5C0XP78_PYRFU</name>
<dbReference type="Proteomes" id="UP000324354">
    <property type="component" value="Chromosome"/>
</dbReference>
<dbReference type="InterPro" id="IPR008532">
    <property type="entry name" value="NFACT_RNA-bd"/>
</dbReference>
<dbReference type="Gene3D" id="1.10.8.50">
    <property type="match status" value="1"/>
</dbReference>
<dbReference type="NCBIfam" id="NF041120">
    <property type="entry name" value="RqcH_arch"/>
    <property type="match status" value="1"/>
</dbReference>
<sequence length="649" mass="75073">MKESMSSVDIKYITEELKDMIVGSRVEKIYHEGNEIRFKLHKTGVGRVDLLIEAGKRIHITTYVKENLQPTSFAMLLRKYLSGKFLEDIRQYEFDRVVILSFGEYFLIAELFGRGNIIFVTKDWEIIGALRYEEFKDRAIKPKIKYVFPPSRANPLKVSFEEFKEIILNSQGTEIVRALAKNFSIGGLYSEETLLRAKIDKDRKVDELSEEELRLVYDTLLTVLNDEKKPNIVYNKEGVMVDVVPIDLQWYREYTKRYYESFSEALDEYFGKLTIEKARLEKTKQLEERRKALEISLRRIEEQIKGFEKEAMTNQEKGDALYAHYSIVNEILRVISSALKQYGVEEVKKRIEEGKKAGYPWAKMIIDVTDNKVTLNLDGIKVSLDVEKSLEENAELYYERAKKAKKKLEGAKIAYEETKRKLIELEKEIERESKEINIKKITRKKKKWFEKFRWFISSEGFLVIGGKDATTNEIVVKKHMDENDIYCHADIWGAPHVIIKNGRNASEKTIREACQFAVAMSRAWSEGLASADAYWVYPEQVSKQAPAGEYLPKGAFMVYGKRNWIHGIPLKLAVGIVNVEGEELVMCGPVDAVKAHTNKYVVIRPGGLKKSDLVKKIQKIFEKWGYRVSEEDIMSVLPPGHGEIEEVVE</sequence>
<dbReference type="HAMAP" id="MF_00844_A">
    <property type="entry name" value="RqcH_A"/>
    <property type="match status" value="1"/>
</dbReference>
<evidence type="ECO:0000256" key="1">
    <source>
        <dbReference type="ARBA" id="ARBA00023054"/>
    </source>
</evidence>
<dbReference type="GeneID" id="13300695"/>
<dbReference type="InterPro" id="IPR010979">
    <property type="entry name" value="Ribosomal_uS13-like_H2TH"/>
</dbReference>
<evidence type="ECO:0000313" key="5">
    <source>
        <dbReference type="Proteomes" id="UP000324354"/>
    </source>
</evidence>
<evidence type="ECO:0000313" key="4">
    <source>
        <dbReference type="EMBL" id="QEK79026.1"/>
    </source>
</evidence>
<comment type="subunit">
    <text evidence="2">Associates with stalled 50S ribosomal subunits.</text>
</comment>
<dbReference type="AlphaFoldDB" id="A0A5C0XP78"/>
<organism evidence="4 5">
    <name type="scientific">Pyrococcus furiosus (strain ATCC 43587 / DSM 3638 / JCM 8422 / Vc1)</name>
    <dbReference type="NCBI Taxonomy" id="186497"/>
    <lineage>
        <taxon>Archaea</taxon>
        <taxon>Methanobacteriati</taxon>
        <taxon>Methanobacteriota</taxon>
        <taxon>Thermococci</taxon>
        <taxon>Thermococcales</taxon>
        <taxon>Thermococcaceae</taxon>
        <taxon>Pyrococcus</taxon>
    </lineage>
</organism>
<dbReference type="PANTHER" id="PTHR15239:SF6">
    <property type="entry name" value="RIBOSOME QUALITY CONTROL COMPLEX SUBUNIT NEMF"/>
    <property type="match status" value="1"/>
</dbReference>
<comment type="function">
    <text evidence="2">Probably part of the ribosome quality control system (RQC). May mediate the addition of alanine residues (Ala tailing) to incompletely synthesized nascent chains from stalled ribosomes, leading to their degradation.</text>
</comment>
<comment type="similarity">
    <text evidence="2">Belongs to the NEMF family.</text>
</comment>
<dbReference type="SUPFAM" id="SSF46946">
    <property type="entry name" value="S13-like H2TH domain"/>
    <property type="match status" value="1"/>
</dbReference>
<dbReference type="GO" id="GO:1990112">
    <property type="term" value="C:RQC complex"/>
    <property type="evidence" value="ECO:0007669"/>
    <property type="project" value="TreeGrafter"/>
</dbReference>
<dbReference type="GO" id="GO:0072344">
    <property type="term" value="P:rescue of stalled ribosome"/>
    <property type="evidence" value="ECO:0007669"/>
    <property type="project" value="UniProtKB-UniRule"/>
</dbReference>
<accession>A0A5C0XP78</accession>
<evidence type="ECO:0000259" key="3">
    <source>
        <dbReference type="Pfam" id="PF05670"/>
    </source>
</evidence>
<dbReference type="InterPro" id="IPR043681">
    <property type="entry name" value="RqcH_archaeal"/>
</dbReference>